<gene>
    <name evidence="2" type="ORF">GU90_11775</name>
</gene>
<evidence type="ECO:0000259" key="1">
    <source>
        <dbReference type="PROSITE" id="PS51186"/>
    </source>
</evidence>
<dbReference type="STRING" id="28042.GU90_11775"/>
<dbReference type="AlphaFoldDB" id="A0A073AXP9"/>
<dbReference type="InterPro" id="IPR016181">
    <property type="entry name" value="Acyl_CoA_acyltransferase"/>
</dbReference>
<protein>
    <submittedName>
        <fullName evidence="2">Acetyltransferase</fullName>
    </submittedName>
</protein>
<evidence type="ECO:0000313" key="2">
    <source>
        <dbReference type="EMBL" id="KEI44145.1"/>
    </source>
</evidence>
<evidence type="ECO:0000313" key="3">
    <source>
        <dbReference type="Proteomes" id="UP000031419"/>
    </source>
</evidence>
<feature type="domain" description="N-acetyltransferase" evidence="1">
    <location>
        <begin position="16"/>
        <end position="175"/>
    </location>
</feature>
<dbReference type="Proteomes" id="UP000031419">
    <property type="component" value="Unassembled WGS sequence"/>
</dbReference>
<sequence length="181" mass="20101">MSEISVDPEGFVTGPHRVDTPHPELPAALADLWGRVTVAGGCVGFKPTDEVDRLRSVAEELVEDVRNRRANLLTIGQQHVLVGAAVLRARRMPVYQHTGELVAIAVDPVLDGKGWDKQLHDAALVQAQAMGLQQLDTAVPAGHALEDFYREQGWRERGRWPDAAQLAEDDRRDLVWFTREV</sequence>
<dbReference type="eggNOG" id="COG1247">
    <property type="taxonomic scope" value="Bacteria"/>
</dbReference>
<dbReference type="EMBL" id="JNVU01000029">
    <property type="protein sequence ID" value="KEI44145.1"/>
    <property type="molecule type" value="Genomic_DNA"/>
</dbReference>
<proteinExistence type="predicted"/>
<dbReference type="PROSITE" id="PS51186">
    <property type="entry name" value="GNAT"/>
    <property type="match status" value="1"/>
</dbReference>
<dbReference type="SUPFAM" id="SSF55729">
    <property type="entry name" value="Acyl-CoA N-acyltransferases (Nat)"/>
    <property type="match status" value="1"/>
</dbReference>
<dbReference type="Pfam" id="PF00583">
    <property type="entry name" value="Acetyltransf_1"/>
    <property type="match status" value="1"/>
</dbReference>
<dbReference type="InterPro" id="IPR000182">
    <property type="entry name" value="GNAT_dom"/>
</dbReference>
<name>A0A073AXP9_9PSEU</name>
<organism evidence="2 3">
    <name type="scientific">Saccharopolyspora rectivirgula</name>
    <dbReference type="NCBI Taxonomy" id="28042"/>
    <lineage>
        <taxon>Bacteria</taxon>
        <taxon>Bacillati</taxon>
        <taxon>Actinomycetota</taxon>
        <taxon>Actinomycetes</taxon>
        <taxon>Pseudonocardiales</taxon>
        <taxon>Pseudonocardiaceae</taxon>
        <taxon>Saccharopolyspora</taxon>
    </lineage>
</organism>
<dbReference type="Gene3D" id="3.40.630.30">
    <property type="match status" value="1"/>
</dbReference>
<dbReference type="RefSeq" id="WP_029720061.1">
    <property type="nucleotide sequence ID" value="NZ_JNVU01000029.1"/>
</dbReference>
<accession>A0A073AXP9</accession>
<comment type="caution">
    <text evidence="2">The sequence shown here is derived from an EMBL/GenBank/DDBJ whole genome shotgun (WGS) entry which is preliminary data.</text>
</comment>
<dbReference type="GO" id="GO:0016747">
    <property type="term" value="F:acyltransferase activity, transferring groups other than amino-acyl groups"/>
    <property type="evidence" value="ECO:0007669"/>
    <property type="project" value="InterPro"/>
</dbReference>
<reference evidence="2 3" key="1">
    <citation type="submission" date="2014-06" db="EMBL/GenBank/DDBJ databases">
        <title>Saccharopolyspora rectivirgula DSM-43113 Genome sequencing.</title>
        <authorList>
            <person name="Barrera C."/>
            <person name="Millon L."/>
            <person name="Rognon B."/>
            <person name="Zaugg C."/>
            <person name="Monod M."/>
        </authorList>
    </citation>
    <scope>NUCLEOTIDE SEQUENCE [LARGE SCALE GENOMIC DNA]</scope>
    <source>
        <strain evidence="2 3">DSM 43113</strain>
    </source>
</reference>
<keyword evidence="2" id="KW-0808">Transferase</keyword>
<keyword evidence="3" id="KW-1185">Reference proteome</keyword>